<sequence length="597" mass="67570" precursor="true">MRLTALIFILIFMNISILANDFIIGVDVSTLYEIEKAGGKYYDSGVEKSCLEILKDHGVNWVRLRVWNDPTDHGEPLGGGNCDYVKMTQIAMRAKAAGLKVLVDFHYSDWWADPGKQNKPKAWAELHGDDLQNAIYNYTREVLIYMRQNQASPDMVQIGNEINNGFLWPDGQISGQNAGGFDGFVKLAKKAIKAVREVDPSIKIMLHLADGGNNPLYRWFFDEMVRRNVDFDVIGVSYYPYWHGSLKDLSENLNDIARRYDKDIVIAETAYAWTLQDFDGYPNIFGEQQEHIAGYDASIEGQKAFLSDLIRTLKSVSEGKCKGFFYWEGAWIPVKGVGWKINEGNPWENQALFDFHGNLLDIVEIFESPFEKVAVLKEFSLPIIEVFLGEKPELPGSVKAAFSDGSVRPVEVQWEEIPAEDLNTPGEHVVKGVITSAGEKIEATVIVKEERNYLQNASFELAVLEPWQVAGNREAVKVIRADPPQNAHHGKYALNYWLDKDFEFELYQNVTNLPDGVYTVSMWIQGGGSDTVYLKISEYGGPEKSVKIVNTGWLKWNNPQLKNIQITTGKIKISVIVRGKSGNWGWIDEFKLMREVQ</sequence>
<dbReference type="Pfam" id="PF07745">
    <property type="entry name" value="Glyco_hydro_53"/>
    <property type="match status" value="1"/>
</dbReference>
<dbReference type="CAZy" id="CBM61">
    <property type="family name" value="Carbohydrate-Binding Module Family 61"/>
</dbReference>
<keyword evidence="2 4" id="KW-0378">Hydrolase</keyword>
<evidence type="ECO:0000259" key="5">
    <source>
        <dbReference type="Pfam" id="PF07532"/>
    </source>
</evidence>
<accession>A8F5P5</accession>
<dbReference type="EC" id="3.2.1.89" evidence="4"/>
<reference evidence="6 7" key="1">
    <citation type="submission" date="2007-08" db="EMBL/GenBank/DDBJ databases">
        <title>Complete sequence of Thermotoga lettingae TMO.</title>
        <authorList>
            <consortium name="US DOE Joint Genome Institute"/>
            <person name="Copeland A."/>
            <person name="Lucas S."/>
            <person name="Lapidus A."/>
            <person name="Barry K."/>
            <person name="Glavina del Rio T."/>
            <person name="Dalin E."/>
            <person name="Tice H."/>
            <person name="Pitluck S."/>
            <person name="Foster B."/>
            <person name="Bruce D."/>
            <person name="Schmutz J."/>
            <person name="Larimer F."/>
            <person name="Land M."/>
            <person name="Hauser L."/>
            <person name="Kyrpides N."/>
            <person name="Mikhailova N."/>
            <person name="Nelson K."/>
            <person name="Gogarten J.P."/>
            <person name="Noll K."/>
            <person name="Richardson P."/>
        </authorList>
    </citation>
    <scope>NUCLEOTIDE SEQUENCE [LARGE SCALE GENOMIC DNA]</scope>
    <source>
        <strain evidence="7">ATCC BAA-301 / DSM 14385 / NBRC 107922 / TMO</strain>
    </source>
</reference>
<dbReference type="HOGENOM" id="CLU_011259_1_2_0"/>
<dbReference type="STRING" id="416591.Tlet_0913"/>
<dbReference type="Pfam" id="PF07532">
    <property type="entry name" value="Big_4"/>
    <property type="match status" value="1"/>
</dbReference>
<dbReference type="GO" id="GO:0015926">
    <property type="term" value="F:glucosidase activity"/>
    <property type="evidence" value="ECO:0007669"/>
    <property type="project" value="InterPro"/>
</dbReference>
<dbReference type="GO" id="GO:0045490">
    <property type="term" value="P:pectin catabolic process"/>
    <property type="evidence" value="ECO:0007669"/>
    <property type="project" value="TreeGrafter"/>
</dbReference>
<comment type="similarity">
    <text evidence="1 4">Belongs to the glycosyl hydrolase 53 family.</text>
</comment>
<evidence type="ECO:0000256" key="2">
    <source>
        <dbReference type="ARBA" id="ARBA00022801"/>
    </source>
</evidence>
<evidence type="ECO:0000256" key="4">
    <source>
        <dbReference type="RuleBase" id="RU361192"/>
    </source>
</evidence>
<keyword evidence="3 4" id="KW-0326">Glycosidase</keyword>
<dbReference type="Proteomes" id="UP000002016">
    <property type="component" value="Chromosome"/>
</dbReference>
<evidence type="ECO:0000313" key="6">
    <source>
        <dbReference type="EMBL" id="ABV33479.1"/>
    </source>
</evidence>
<dbReference type="Gene3D" id="2.60.120.260">
    <property type="entry name" value="Galactose-binding domain-like"/>
    <property type="match status" value="1"/>
</dbReference>
<dbReference type="GO" id="GO:0031218">
    <property type="term" value="F:arabinogalactan endo-1,4-beta-galactosidase activity"/>
    <property type="evidence" value="ECO:0007669"/>
    <property type="project" value="UniProtKB-EC"/>
</dbReference>
<reference evidence="6 7" key="2">
    <citation type="journal article" date="2009" name="Proc. Natl. Acad. Sci. U.S.A.">
        <title>On the chimeric nature, thermophilic origin, and phylogenetic placement of the Thermotogales.</title>
        <authorList>
            <person name="Zhaxybayeva O."/>
            <person name="Swithers K.S."/>
            <person name="Lapierre P."/>
            <person name="Fournier G.P."/>
            <person name="Bickhart D.M."/>
            <person name="DeBoy R.T."/>
            <person name="Nelson K.E."/>
            <person name="Nesbo C.L."/>
            <person name="Doolittle W.F."/>
            <person name="Gogarten J.P."/>
            <person name="Noll K.M."/>
        </authorList>
    </citation>
    <scope>NUCLEOTIDE SEQUENCE [LARGE SCALE GENOMIC DNA]</scope>
    <source>
        <strain evidence="7">ATCC BAA-301 / DSM 14385 / NBRC 107922 / TMO</strain>
    </source>
</reference>
<dbReference type="AlphaFoldDB" id="A8F5P5"/>
<dbReference type="EMBL" id="CP000812">
    <property type="protein sequence ID" value="ABV33479.1"/>
    <property type="molecule type" value="Genomic_DNA"/>
</dbReference>
<feature type="domain" description="Bacterial Ig-like" evidence="5">
    <location>
        <begin position="384"/>
        <end position="435"/>
    </location>
</feature>
<evidence type="ECO:0000256" key="3">
    <source>
        <dbReference type="ARBA" id="ARBA00023295"/>
    </source>
</evidence>
<evidence type="ECO:0000256" key="1">
    <source>
        <dbReference type="ARBA" id="ARBA00010687"/>
    </source>
</evidence>
<protein>
    <recommendedName>
        <fullName evidence="4">Arabinogalactan endo-beta-1,4-galactanase</fullName>
        <ecNumber evidence="4">3.2.1.89</ecNumber>
    </recommendedName>
</protein>
<dbReference type="RefSeq" id="WP_012002960.1">
    <property type="nucleotide sequence ID" value="NC_009828.1"/>
</dbReference>
<dbReference type="CAZy" id="GH53">
    <property type="family name" value="Glycoside Hydrolase Family 53"/>
</dbReference>
<evidence type="ECO:0000313" key="7">
    <source>
        <dbReference type="Proteomes" id="UP000002016"/>
    </source>
</evidence>
<dbReference type="SUPFAM" id="SSF51445">
    <property type="entry name" value="(Trans)glycosidases"/>
    <property type="match status" value="1"/>
</dbReference>
<dbReference type="InterPro" id="IPR011081">
    <property type="entry name" value="Big_4"/>
</dbReference>
<dbReference type="InterPro" id="IPR017853">
    <property type="entry name" value="GH"/>
</dbReference>
<dbReference type="PANTHER" id="PTHR34983:SF2">
    <property type="entry name" value="ENDO-BETA-1,4-GALACTANASE"/>
    <property type="match status" value="1"/>
</dbReference>
<dbReference type="Gene3D" id="3.20.20.80">
    <property type="entry name" value="Glycosidases"/>
    <property type="match status" value="1"/>
</dbReference>
<proteinExistence type="inferred from homology"/>
<keyword evidence="7" id="KW-1185">Reference proteome</keyword>
<dbReference type="PANTHER" id="PTHR34983">
    <property type="entry name" value="ARABINOGALACTAN ENDO-BETA-1,4-GALACTANASE A"/>
    <property type="match status" value="1"/>
</dbReference>
<name>A8F5P5_PSELT</name>
<organism evidence="6 7">
    <name type="scientific">Pseudothermotoga lettingae (strain ATCC BAA-301 / DSM 14385 / NBRC 107922 / TMO)</name>
    <name type="common">Thermotoga lettingae</name>
    <dbReference type="NCBI Taxonomy" id="416591"/>
    <lineage>
        <taxon>Bacteria</taxon>
        <taxon>Thermotogati</taxon>
        <taxon>Thermotogota</taxon>
        <taxon>Thermotogae</taxon>
        <taxon>Thermotogales</taxon>
        <taxon>Thermotogaceae</taxon>
        <taxon>Pseudothermotoga</taxon>
    </lineage>
</organism>
<gene>
    <name evidence="6" type="ordered locus">Tlet_0913</name>
</gene>
<dbReference type="OrthoDB" id="9768786at2"/>
<dbReference type="InterPro" id="IPR011683">
    <property type="entry name" value="Glyco_hydro_53"/>
</dbReference>
<comment type="catalytic activity">
    <reaction evidence="4">
        <text>The enzyme specifically hydrolyzes (1-&gt;4)-beta-D-galactosidic linkages in type I arabinogalactans.</text>
        <dbReference type="EC" id="3.2.1.89"/>
    </reaction>
</comment>
<dbReference type="eggNOG" id="COG3867">
    <property type="taxonomic scope" value="Bacteria"/>
</dbReference>
<dbReference type="KEGG" id="tle:Tlet_0913"/>